<accession>A0A067QZ59</accession>
<comment type="cofactor">
    <cofactor evidence="1 13">
        <name>heme</name>
        <dbReference type="ChEBI" id="CHEBI:30413"/>
    </cofactor>
</comment>
<evidence type="ECO:0000256" key="12">
    <source>
        <dbReference type="ARBA" id="ARBA00023136"/>
    </source>
</evidence>
<evidence type="ECO:0000256" key="6">
    <source>
        <dbReference type="ARBA" id="ARBA00022723"/>
    </source>
</evidence>
<proteinExistence type="inferred from homology"/>
<dbReference type="EMBL" id="KK853084">
    <property type="protein sequence ID" value="KDR11600.1"/>
    <property type="molecule type" value="Genomic_DNA"/>
</dbReference>
<keyword evidence="10 13" id="KW-0408">Iron</keyword>
<dbReference type="OrthoDB" id="1470350at2759"/>
<dbReference type="STRING" id="136037.A0A067QZ59"/>
<evidence type="ECO:0000256" key="2">
    <source>
        <dbReference type="ARBA" id="ARBA00004174"/>
    </source>
</evidence>
<evidence type="ECO:0000256" key="4">
    <source>
        <dbReference type="ARBA" id="ARBA00010617"/>
    </source>
</evidence>
<keyword evidence="11" id="KW-0503">Monooxygenase</keyword>
<dbReference type="GO" id="GO:0016705">
    <property type="term" value="F:oxidoreductase activity, acting on paired donors, with incorporation or reduction of molecular oxygen"/>
    <property type="evidence" value="ECO:0007669"/>
    <property type="project" value="InterPro"/>
</dbReference>
<dbReference type="InterPro" id="IPR050196">
    <property type="entry name" value="Cytochrome_P450_Monoox"/>
</dbReference>
<dbReference type="InterPro" id="IPR002401">
    <property type="entry name" value="Cyt_P450_E_grp-I"/>
</dbReference>
<feature type="binding site" description="axial binding residue" evidence="13">
    <location>
        <position position="445"/>
    </location>
    <ligand>
        <name>heme</name>
        <dbReference type="ChEBI" id="CHEBI:30413"/>
    </ligand>
    <ligandPart>
        <name>Fe</name>
        <dbReference type="ChEBI" id="CHEBI:18248"/>
    </ligandPart>
</feature>
<dbReference type="GO" id="GO:0004497">
    <property type="term" value="F:monooxygenase activity"/>
    <property type="evidence" value="ECO:0007669"/>
    <property type="project" value="UniProtKB-KW"/>
</dbReference>
<dbReference type="InterPro" id="IPR036396">
    <property type="entry name" value="Cyt_P450_sf"/>
</dbReference>
<dbReference type="OMA" id="FFGSRWN"/>
<keyword evidence="7" id="KW-0256">Endoplasmic reticulum</keyword>
<keyword evidence="15" id="KW-1185">Reference proteome</keyword>
<dbReference type="Proteomes" id="UP000027135">
    <property type="component" value="Unassembled WGS sequence"/>
</dbReference>
<dbReference type="Pfam" id="PF00067">
    <property type="entry name" value="p450"/>
    <property type="match status" value="1"/>
</dbReference>
<evidence type="ECO:0000256" key="5">
    <source>
        <dbReference type="ARBA" id="ARBA00022617"/>
    </source>
</evidence>
<reference evidence="14 15" key="1">
    <citation type="journal article" date="2014" name="Nat. Commun.">
        <title>Molecular traces of alternative social organization in a termite genome.</title>
        <authorList>
            <person name="Terrapon N."/>
            <person name="Li C."/>
            <person name="Robertson H.M."/>
            <person name="Ji L."/>
            <person name="Meng X."/>
            <person name="Booth W."/>
            <person name="Chen Z."/>
            <person name="Childers C.P."/>
            <person name="Glastad K.M."/>
            <person name="Gokhale K."/>
            <person name="Gowin J."/>
            <person name="Gronenberg W."/>
            <person name="Hermansen R.A."/>
            <person name="Hu H."/>
            <person name="Hunt B.G."/>
            <person name="Huylmans A.K."/>
            <person name="Khalil S.M."/>
            <person name="Mitchell R.D."/>
            <person name="Munoz-Torres M.C."/>
            <person name="Mustard J.A."/>
            <person name="Pan H."/>
            <person name="Reese J.T."/>
            <person name="Scharf M.E."/>
            <person name="Sun F."/>
            <person name="Vogel H."/>
            <person name="Xiao J."/>
            <person name="Yang W."/>
            <person name="Yang Z."/>
            <person name="Yang Z."/>
            <person name="Zhou J."/>
            <person name="Zhu J."/>
            <person name="Brent C.S."/>
            <person name="Elsik C.G."/>
            <person name="Goodisman M.A."/>
            <person name="Liberles D.A."/>
            <person name="Roe R.M."/>
            <person name="Vargo E.L."/>
            <person name="Vilcinskas A."/>
            <person name="Wang J."/>
            <person name="Bornberg-Bauer E."/>
            <person name="Korb J."/>
            <person name="Zhang G."/>
            <person name="Liebig J."/>
        </authorList>
    </citation>
    <scope>NUCLEOTIDE SEQUENCE [LARGE SCALE GENOMIC DNA]</scope>
    <source>
        <tissue evidence="14">Whole organism</tissue>
    </source>
</reference>
<dbReference type="GO" id="GO:0020037">
    <property type="term" value="F:heme binding"/>
    <property type="evidence" value="ECO:0007669"/>
    <property type="project" value="InterPro"/>
</dbReference>
<evidence type="ECO:0000313" key="15">
    <source>
        <dbReference type="Proteomes" id="UP000027135"/>
    </source>
</evidence>
<organism evidence="14 15">
    <name type="scientific">Zootermopsis nevadensis</name>
    <name type="common">Dampwood termite</name>
    <dbReference type="NCBI Taxonomy" id="136037"/>
    <lineage>
        <taxon>Eukaryota</taxon>
        <taxon>Metazoa</taxon>
        <taxon>Ecdysozoa</taxon>
        <taxon>Arthropoda</taxon>
        <taxon>Hexapoda</taxon>
        <taxon>Insecta</taxon>
        <taxon>Pterygota</taxon>
        <taxon>Neoptera</taxon>
        <taxon>Polyneoptera</taxon>
        <taxon>Dictyoptera</taxon>
        <taxon>Blattodea</taxon>
        <taxon>Blattoidea</taxon>
        <taxon>Termitoidae</taxon>
        <taxon>Termopsidae</taxon>
        <taxon>Zootermopsis</taxon>
    </lineage>
</organism>
<dbReference type="AlphaFoldDB" id="A0A067QZ59"/>
<comment type="similarity">
    <text evidence="4">Belongs to the cytochrome P450 family.</text>
</comment>
<keyword evidence="9" id="KW-0560">Oxidoreductase</keyword>
<dbReference type="PRINTS" id="PR00463">
    <property type="entry name" value="EP450I"/>
</dbReference>
<dbReference type="GO" id="GO:0005506">
    <property type="term" value="F:iron ion binding"/>
    <property type="evidence" value="ECO:0007669"/>
    <property type="project" value="InterPro"/>
</dbReference>
<dbReference type="InParanoid" id="A0A067QZ59"/>
<dbReference type="eggNOG" id="KOG0157">
    <property type="taxonomic scope" value="Eukaryota"/>
</dbReference>
<evidence type="ECO:0000256" key="1">
    <source>
        <dbReference type="ARBA" id="ARBA00001971"/>
    </source>
</evidence>
<comment type="subcellular location">
    <subcellularLocation>
        <location evidence="3">Endoplasmic reticulum membrane</location>
        <topology evidence="3">Peripheral membrane protein</topology>
    </subcellularLocation>
    <subcellularLocation>
        <location evidence="2">Microsome membrane</location>
        <topology evidence="2">Peripheral membrane protein</topology>
    </subcellularLocation>
</comment>
<dbReference type="CDD" id="cd20628">
    <property type="entry name" value="CYP4"/>
    <property type="match status" value="1"/>
</dbReference>
<evidence type="ECO:0000256" key="8">
    <source>
        <dbReference type="ARBA" id="ARBA00022848"/>
    </source>
</evidence>
<keyword evidence="6 13" id="KW-0479">Metal-binding</keyword>
<gene>
    <name evidence="14" type="ORF">L798_14583</name>
</gene>
<dbReference type="FunFam" id="1.10.630.10:FF:000182">
    <property type="entry name" value="Cytochrome P450 3A4"/>
    <property type="match status" value="1"/>
</dbReference>
<evidence type="ECO:0000256" key="9">
    <source>
        <dbReference type="ARBA" id="ARBA00023002"/>
    </source>
</evidence>
<dbReference type="PRINTS" id="PR00385">
    <property type="entry name" value="P450"/>
</dbReference>
<keyword evidence="8" id="KW-0492">Microsome</keyword>
<evidence type="ECO:0000313" key="14">
    <source>
        <dbReference type="EMBL" id="KDR11600.1"/>
    </source>
</evidence>
<evidence type="ECO:0000256" key="13">
    <source>
        <dbReference type="PIRSR" id="PIRSR602401-1"/>
    </source>
</evidence>
<evidence type="ECO:0000256" key="3">
    <source>
        <dbReference type="ARBA" id="ARBA00004406"/>
    </source>
</evidence>
<keyword evidence="5 13" id="KW-0349">Heme</keyword>
<dbReference type="PANTHER" id="PTHR24291:SF189">
    <property type="entry name" value="CYTOCHROME P450 4C3-RELATED"/>
    <property type="match status" value="1"/>
</dbReference>
<dbReference type="SUPFAM" id="SSF48264">
    <property type="entry name" value="Cytochrome P450"/>
    <property type="match status" value="1"/>
</dbReference>
<dbReference type="InterPro" id="IPR001128">
    <property type="entry name" value="Cyt_P450"/>
</dbReference>
<evidence type="ECO:0000256" key="7">
    <source>
        <dbReference type="ARBA" id="ARBA00022824"/>
    </source>
</evidence>
<sequence>MLVSTLIVFLASAILLWTFFRKKNYRLMKLAEKVPGPKPLPFIGNVLELGTGPKDLHLNIIRLADKYGAIYRFWLGSELYIVLQNSDYIQIILSDAKNVDKSSVYDVLKPWLGTGLITSTGEKWKASRRLITPTFHFQILNNFVEVFNKNASIFVEKLAHHVGGSEFDIYPYITLCALDSICETSMGVSIEAQRNSRSKYVQAIKSMCDILVARVFNLLLYPDILFRLSSTGRQHDRDLVTLHGMTNKVIKTQRQKNLQESAVADEVSNDTGEKKRVPLLELLIQSQDGAKMSDDEIRQEVDTIMFAGHDTTASAMSFICWALAKHQHVQERVMAELKEIFGDSGHSPTLHDLQNMNYLEQVIKETLRLFPTVPIIGRKINEDLNIGDYVLPAGANIFIITYTLHRDPKYFPNPEKFDPDRFSAEHIQGRPPYCYIPFAAGSRNCIGQKYAMLMLKSSLSTLLRNYKLLVGVTPLDLANEIILKSLSGIYIKLERR</sequence>
<dbReference type="GO" id="GO:0005789">
    <property type="term" value="C:endoplasmic reticulum membrane"/>
    <property type="evidence" value="ECO:0007669"/>
    <property type="project" value="UniProtKB-SubCell"/>
</dbReference>
<keyword evidence="12" id="KW-0472">Membrane</keyword>
<evidence type="ECO:0000256" key="10">
    <source>
        <dbReference type="ARBA" id="ARBA00023004"/>
    </source>
</evidence>
<name>A0A067QZ59_ZOONE</name>
<evidence type="ECO:0000256" key="11">
    <source>
        <dbReference type="ARBA" id="ARBA00023033"/>
    </source>
</evidence>
<protein>
    <submittedName>
        <fullName evidence="14">Cytochrome P450 4C1</fullName>
    </submittedName>
</protein>
<dbReference type="PANTHER" id="PTHR24291">
    <property type="entry name" value="CYTOCHROME P450 FAMILY 4"/>
    <property type="match status" value="1"/>
</dbReference>
<dbReference type="Gene3D" id="1.10.630.10">
    <property type="entry name" value="Cytochrome P450"/>
    <property type="match status" value="1"/>
</dbReference>